<dbReference type="AlphaFoldDB" id="A0A8J3R2Z2"/>
<feature type="transmembrane region" description="Helical" evidence="1">
    <location>
        <begin position="26"/>
        <end position="47"/>
    </location>
</feature>
<comment type="caution">
    <text evidence="2">The sequence shown here is derived from an EMBL/GenBank/DDBJ whole genome shotgun (WGS) entry which is preliminary data.</text>
</comment>
<keyword evidence="1" id="KW-1133">Transmembrane helix</keyword>
<reference evidence="2" key="1">
    <citation type="submission" date="2021-01" db="EMBL/GenBank/DDBJ databases">
        <title>Whole genome shotgun sequence of Rugosimonospora africana NBRC 104875.</title>
        <authorList>
            <person name="Komaki H."/>
            <person name="Tamura T."/>
        </authorList>
    </citation>
    <scope>NUCLEOTIDE SEQUENCE</scope>
    <source>
        <strain evidence="2">NBRC 104875</strain>
    </source>
</reference>
<dbReference type="EMBL" id="BONZ01000133">
    <property type="protein sequence ID" value="GIH21468.1"/>
    <property type="molecule type" value="Genomic_DNA"/>
</dbReference>
<dbReference type="Proteomes" id="UP000642748">
    <property type="component" value="Unassembled WGS sequence"/>
</dbReference>
<gene>
    <name evidence="2" type="ORF">Raf01_96400</name>
</gene>
<keyword evidence="3" id="KW-1185">Reference proteome</keyword>
<organism evidence="2 3">
    <name type="scientific">Rugosimonospora africana</name>
    <dbReference type="NCBI Taxonomy" id="556532"/>
    <lineage>
        <taxon>Bacteria</taxon>
        <taxon>Bacillati</taxon>
        <taxon>Actinomycetota</taxon>
        <taxon>Actinomycetes</taxon>
        <taxon>Micromonosporales</taxon>
        <taxon>Micromonosporaceae</taxon>
        <taxon>Rugosimonospora</taxon>
    </lineage>
</organism>
<proteinExistence type="predicted"/>
<evidence type="ECO:0000313" key="3">
    <source>
        <dbReference type="Proteomes" id="UP000642748"/>
    </source>
</evidence>
<name>A0A8J3R2Z2_9ACTN</name>
<evidence type="ECO:0000313" key="2">
    <source>
        <dbReference type="EMBL" id="GIH21468.1"/>
    </source>
</evidence>
<keyword evidence="1" id="KW-0812">Transmembrane</keyword>
<keyword evidence="1" id="KW-0472">Membrane</keyword>
<accession>A0A8J3R2Z2</accession>
<sequence length="50" mass="5183">MFAGAFAGLLAAFIQADASLRNSFNWASGGGLYGLFVGWILAIVVFASRG</sequence>
<evidence type="ECO:0000256" key="1">
    <source>
        <dbReference type="SAM" id="Phobius"/>
    </source>
</evidence>
<protein>
    <submittedName>
        <fullName evidence="2">Uncharacterized protein</fullName>
    </submittedName>
</protein>